<keyword evidence="11" id="KW-1185">Reference proteome</keyword>
<dbReference type="PROSITE" id="PS51760">
    <property type="entry name" value="GH10_2"/>
    <property type="match status" value="1"/>
</dbReference>
<dbReference type="AlphaFoldDB" id="A0AAN8JV11"/>
<dbReference type="SMART" id="SM00633">
    <property type="entry name" value="Glyco_10"/>
    <property type="match status" value="1"/>
</dbReference>
<dbReference type="Gene3D" id="2.60.120.260">
    <property type="entry name" value="Galactose-binding domain-like"/>
    <property type="match status" value="1"/>
</dbReference>
<evidence type="ECO:0000256" key="5">
    <source>
        <dbReference type="ARBA" id="ARBA00023295"/>
    </source>
</evidence>
<evidence type="ECO:0000259" key="9">
    <source>
        <dbReference type="PROSITE" id="PS51760"/>
    </source>
</evidence>
<dbReference type="PROSITE" id="PS00591">
    <property type="entry name" value="GH10_1"/>
    <property type="match status" value="1"/>
</dbReference>
<evidence type="ECO:0000256" key="4">
    <source>
        <dbReference type="ARBA" id="ARBA00023277"/>
    </source>
</evidence>
<dbReference type="Pfam" id="PF00331">
    <property type="entry name" value="Glyco_hydro_10"/>
    <property type="match status" value="1"/>
</dbReference>
<accession>A0AAN8JV11</accession>
<dbReference type="InterPro" id="IPR017853">
    <property type="entry name" value="GH"/>
</dbReference>
<dbReference type="SUPFAM" id="SSF51445">
    <property type="entry name" value="(Trans)glycosidases"/>
    <property type="match status" value="1"/>
</dbReference>
<dbReference type="PANTHER" id="PTHR31490:SF1">
    <property type="entry name" value="ENDO-1,4-BETA-XYLANASE 1"/>
    <property type="match status" value="1"/>
</dbReference>
<feature type="active site" description="Nucleophile" evidence="7">
    <location>
        <position position="434"/>
    </location>
</feature>
<dbReference type="SUPFAM" id="SSF49785">
    <property type="entry name" value="Galactose-binding domain-like"/>
    <property type="match status" value="1"/>
</dbReference>
<reference evidence="10 11" key="1">
    <citation type="submission" date="2024-01" db="EMBL/GenBank/DDBJ databases">
        <title>The genome of the rayed Mediterranean limpet Patella caerulea (Linnaeus, 1758).</title>
        <authorList>
            <person name="Anh-Thu Weber A."/>
            <person name="Halstead-Nussloch G."/>
        </authorList>
    </citation>
    <scope>NUCLEOTIDE SEQUENCE [LARGE SCALE GENOMIC DNA]</scope>
    <source>
        <strain evidence="10">AATW-2023a</strain>
        <tissue evidence="10">Whole specimen</tissue>
    </source>
</reference>
<evidence type="ECO:0000256" key="3">
    <source>
        <dbReference type="ARBA" id="ARBA00022801"/>
    </source>
</evidence>
<gene>
    <name evidence="10" type="ORF">SNE40_010732</name>
</gene>
<feature type="chain" id="PRO_5042883222" description="GH10 domain-containing protein" evidence="8">
    <location>
        <begin position="17"/>
        <end position="563"/>
    </location>
</feature>
<evidence type="ECO:0000256" key="2">
    <source>
        <dbReference type="ARBA" id="ARBA00022737"/>
    </source>
</evidence>
<dbReference type="GO" id="GO:0031176">
    <property type="term" value="F:endo-1,4-beta-xylanase activity"/>
    <property type="evidence" value="ECO:0007669"/>
    <property type="project" value="UniProtKB-ARBA"/>
</dbReference>
<dbReference type="Proteomes" id="UP001347796">
    <property type="component" value="Unassembled WGS sequence"/>
</dbReference>
<organism evidence="10 11">
    <name type="scientific">Patella caerulea</name>
    <name type="common">Rayed Mediterranean limpet</name>
    <dbReference type="NCBI Taxonomy" id="87958"/>
    <lineage>
        <taxon>Eukaryota</taxon>
        <taxon>Metazoa</taxon>
        <taxon>Spiralia</taxon>
        <taxon>Lophotrochozoa</taxon>
        <taxon>Mollusca</taxon>
        <taxon>Gastropoda</taxon>
        <taxon>Patellogastropoda</taxon>
        <taxon>Patelloidea</taxon>
        <taxon>Patellidae</taxon>
        <taxon>Patella</taxon>
    </lineage>
</organism>
<dbReference type="InterPro" id="IPR001000">
    <property type="entry name" value="GH10_dom"/>
</dbReference>
<dbReference type="EMBL" id="JAZGQO010000007">
    <property type="protein sequence ID" value="KAK6183205.1"/>
    <property type="molecule type" value="Genomic_DNA"/>
</dbReference>
<keyword evidence="6" id="KW-0624">Polysaccharide degradation</keyword>
<dbReference type="InterPro" id="IPR003305">
    <property type="entry name" value="CenC_carb-bd"/>
</dbReference>
<dbReference type="GO" id="GO:0000272">
    <property type="term" value="P:polysaccharide catabolic process"/>
    <property type="evidence" value="ECO:0007669"/>
    <property type="project" value="UniProtKB-KW"/>
</dbReference>
<name>A0AAN8JV11_PATCE</name>
<evidence type="ECO:0000256" key="6">
    <source>
        <dbReference type="ARBA" id="ARBA00023326"/>
    </source>
</evidence>
<dbReference type="InterPro" id="IPR044846">
    <property type="entry name" value="GH10"/>
</dbReference>
<dbReference type="PANTHER" id="PTHR31490">
    <property type="entry name" value="GLYCOSYL HYDROLASE"/>
    <property type="match status" value="1"/>
</dbReference>
<feature type="domain" description="GH10" evidence="9">
    <location>
        <begin position="199"/>
        <end position="501"/>
    </location>
</feature>
<dbReference type="InterPro" id="IPR031158">
    <property type="entry name" value="GH10_AS"/>
</dbReference>
<keyword evidence="2" id="KW-0677">Repeat</keyword>
<evidence type="ECO:0000256" key="7">
    <source>
        <dbReference type="PROSITE-ProRule" id="PRU10061"/>
    </source>
</evidence>
<comment type="similarity">
    <text evidence="1">Belongs to the glycosyl hydrolase 10 (cellulase F) family.</text>
</comment>
<keyword evidence="3" id="KW-0378">Hydrolase</keyword>
<proteinExistence type="inferred from homology"/>
<dbReference type="InterPro" id="IPR008979">
    <property type="entry name" value="Galactose-bd-like_sf"/>
</dbReference>
<feature type="signal peptide" evidence="8">
    <location>
        <begin position="1"/>
        <end position="16"/>
    </location>
</feature>
<protein>
    <recommendedName>
        <fullName evidence="9">GH10 domain-containing protein</fullName>
    </recommendedName>
</protein>
<sequence>MLLLVGIVLLLSACSGQNLLKNGDFETMDGWHCYGFHCELTNIKHTGNHALKVSGRTQYWQGPGQDLPYLDPKKTYKISSYVKMLNDIPGEMGQYIELEVAITFTDNSKTYMSLASYPRISSKDGFVLVESIFTVPQKSIKTANLYYQGPKAGIEYIVDTASIVPIQLDTNWRKESDNYIESHRKSDIHFKVTSDAGIDKSQVNIQITQKKKAFPFGTAINMGVYNHGNTKYRDFIHKHFNWGVLENALKWDLIEPKQGAADYATPINTIKTLRNHGIKMRAHNIVWSKGKYVPTWVQSMTGSTLRQTVHQRFIDIVSKTKGLVEHWDVNNENLHGFWFQDKLNDQYFNHQMFTWAHQVDPTVKLFLNDYGVVAQASSTAPYLEQALEFKKANVHLYGLGVQCHFVEDVAPNPTVLKENLNTLAKAGLPIWVTELDVGTHDENLRADWYETILRVMYGHPSVEGVMFWGFWDQAHWRKDRGALVVGNDVTLTAAGRRVLDLFENQWMTKESRKLSTAGSQFTVRGFHGDYEVKVTYKGHTISDQTKTFTLDKTSKTINIHVHQ</sequence>
<evidence type="ECO:0000313" key="10">
    <source>
        <dbReference type="EMBL" id="KAK6183205.1"/>
    </source>
</evidence>
<keyword evidence="8" id="KW-0732">Signal</keyword>
<evidence type="ECO:0000256" key="1">
    <source>
        <dbReference type="ARBA" id="ARBA00007495"/>
    </source>
</evidence>
<keyword evidence="4" id="KW-0119">Carbohydrate metabolism</keyword>
<evidence type="ECO:0000313" key="11">
    <source>
        <dbReference type="Proteomes" id="UP001347796"/>
    </source>
</evidence>
<evidence type="ECO:0000256" key="8">
    <source>
        <dbReference type="SAM" id="SignalP"/>
    </source>
</evidence>
<dbReference type="Gene3D" id="3.20.20.80">
    <property type="entry name" value="Glycosidases"/>
    <property type="match status" value="1"/>
</dbReference>
<dbReference type="Pfam" id="PF02018">
    <property type="entry name" value="CBM_4_9"/>
    <property type="match status" value="1"/>
</dbReference>
<comment type="caution">
    <text evidence="10">The sequence shown here is derived from an EMBL/GenBank/DDBJ whole genome shotgun (WGS) entry which is preliminary data.</text>
</comment>
<keyword evidence="5" id="KW-0326">Glycosidase</keyword>